<sequence length="88" mass="9382">MNATANNCVEVGGECGNQSLTFTRAHLGDVSEVKGGSTHELNVEVTQADGAAGSFSNRRERFGEHVVERLTVGEALTELGRFTAKLFV</sequence>
<gene>
    <name evidence="1" type="ORF">UFOPK1591_01287</name>
</gene>
<protein>
    <submittedName>
        <fullName evidence="1">Unannotated protein</fullName>
    </submittedName>
</protein>
<dbReference type="EMBL" id="CAEZTD010000124">
    <property type="protein sequence ID" value="CAB4570757.1"/>
    <property type="molecule type" value="Genomic_DNA"/>
</dbReference>
<proteinExistence type="predicted"/>
<accession>A0A6J6E3K9</accession>
<dbReference type="AlphaFoldDB" id="A0A6J6E3K9"/>
<organism evidence="1">
    <name type="scientific">freshwater metagenome</name>
    <dbReference type="NCBI Taxonomy" id="449393"/>
    <lineage>
        <taxon>unclassified sequences</taxon>
        <taxon>metagenomes</taxon>
        <taxon>ecological metagenomes</taxon>
    </lineage>
</organism>
<name>A0A6J6E3K9_9ZZZZ</name>
<reference evidence="1" key="1">
    <citation type="submission" date="2020-05" db="EMBL/GenBank/DDBJ databases">
        <authorList>
            <person name="Chiriac C."/>
            <person name="Salcher M."/>
            <person name="Ghai R."/>
            <person name="Kavagutti S V."/>
        </authorList>
    </citation>
    <scope>NUCLEOTIDE SEQUENCE</scope>
</reference>
<evidence type="ECO:0000313" key="1">
    <source>
        <dbReference type="EMBL" id="CAB4570757.1"/>
    </source>
</evidence>